<comment type="caution">
    <text evidence="2">The sequence shown here is derived from an EMBL/GenBank/DDBJ whole genome shotgun (WGS) entry which is preliminary data.</text>
</comment>
<dbReference type="RefSeq" id="WP_155034679.1">
    <property type="nucleotide sequence ID" value="NZ_JAYMMG010000002.1"/>
</dbReference>
<evidence type="ECO:0000256" key="1">
    <source>
        <dbReference type="SAM" id="Phobius"/>
    </source>
</evidence>
<protein>
    <submittedName>
        <fullName evidence="2">Uncharacterized protein</fullName>
    </submittedName>
</protein>
<keyword evidence="1" id="KW-1133">Transmembrane helix</keyword>
<reference evidence="2 3" key="1">
    <citation type="journal article" date="2006" name="Int. J. Syst. Evol. Microbiol.">
        <title>Myroides pelagicus sp. nov., isolated from seawater in Thailand.</title>
        <authorList>
            <person name="Yoon J."/>
            <person name="Maneerat S."/>
            <person name="Kawai F."/>
            <person name="Yokota A."/>
        </authorList>
    </citation>
    <scope>NUCLEOTIDE SEQUENCE [LARGE SCALE GENOMIC DNA]</scope>
    <source>
        <strain evidence="2 3">SM1T</strain>
    </source>
</reference>
<keyword evidence="1" id="KW-0812">Transmembrane</keyword>
<feature type="transmembrane region" description="Helical" evidence="1">
    <location>
        <begin position="182"/>
        <end position="204"/>
    </location>
</feature>
<accession>A0A7K1GIN6</accession>
<dbReference type="AlphaFoldDB" id="A0A7K1GIN6"/>
<dbReference type="Proteomes" id="UP000488936">
    <property type="component" value="Unassembled WGS sequence"/>
</dbReference>
<dbReference type="OrthoDB" id="1340494at2"/>
<evidence type="ECO:0000313" key="3">
    <source>
        <dbReference type="Proteomes" id="UP000488936"/>
    </source>
</evidence>
<keyword evidence="3" id="KW-1185">Reference proteome</keyword>
<dbReference type="EMBL" id="WMJY01000002">
    <property type="protein sequence ID" value="MTH28696.1"/>
    <property type="molecule type" value="Genomic_DNA"/>
</dbReference>
<organism evidence="2 3">
    <name type="scientific">Myroides pelagicus</name>
    <dbReference type="NCBI Taxonomy" id="270914"/>
    <lineage>
        <taxon>Bacteria</taxon>
        <taxon>Pseudomonadati</taxon>
        <taxon>Bacteroidota</taxon>
        <taxon>Flavobacteriia</taxon>
        <taxon>Flavobacteriales</taxon>
        <taxon>Flavobacteriaceae</taxon>
        <taxon>Myroides</taxon>
    </lineage>
</organism>
<gene>
    <name evidence="2" type="ORF">GJV77_01980</name>
</gene>
<keyword evidence="1" id="KW-0472">Membrane</keyword>
<sequence length="314" mass="36488">MTLLTINDYIAHLKEHIENVDHKPKYNVLLSPSPAQLRDYCLILCDEGNVSIEDKNVLKDFFKANSIELSDISNCIRKFDIERFKPIQYFLNGKTTMSKNHMVIEMVALMYDYEQRPYSRFRKKDLVFCKEEKSKVKQLNTSTIDANNRGGVELEDSIKLVESKGRIGNTYSKSAIFQKNKLWYWLLGVVLMIGLLLLVLKLSVLSQNDQCMRWVVDKYEECDCGEATRLSFIDDGVSPIKFDQRIVEEFKKIEVSCNTVFFKNSKPKIWFVKISARKHEYFNGPGTGIHPTLGKPLKPITKYHLDKYIYPQCP</sequence>
<name>A0A7K1GIN6_9FLAO</name>
<proteinExistence type="predicted"/>
<evidence type="ECO:0000313" key="2">
    <source>
        <dbReference type="EMBL" id="MTH28696.1"/>
    </source>
</evidence>